<accession>A0A6G9QFX1</accession>
<organism evidence="1 2">
    <name type="scientific">Shewanella aestuarii</name>
    <dbReference type="NCBI Taxonomy" id="1028752"/>
    <lineage>
        <taxon>Bacteria</taxon>
        <taxon>Pseudomonadati</taxon>
        <taxon>Pseudomonadota</taxon>
        <taxon>Gammaproteobacteria</taxon>
        <taxon>Alteromonadales</taxon>
        <taxon>Shewanellaceae</taxon>
        <taxon>Shewanella</taxon>
    </lineage>
</organism>
<reference evidence="1 2" key="1">
    <citation type="submission" date="2020-03" db="EMBL/GenBank/DDBJ databases">
        <title>Complete genome sequence of Shewanella sp.</title>
        <authorList>
            <person name="Kim Y.-S."/>
            <person name="Kim S.-J."/>
            <person name="Jung H.-K."/>
            <person name="Kim K.-H."/>
        </authorList>
    </citation>
    <scope>NUCLEOTIDE SEQUENCE [LARGE SCALE GENOMIC DNA]</scope>
    <source>
        <strain evidence="1 2">PN3F2</strain>
    </source>
</reference>
<dbReference type="PROSITE" id="PS51257">
    <property type="entry name" value="PROKAR_LIPOPROTEIN"/>
    <property type="match status" value="1"/>
</dbReference>
<gene>
    <name evidence="1" type="ORF">HBH39_02015</name>
</gene>
<proteinExistence type="predicted"/>
<protein>
    <submittedName>
        <fullName evidence="1">Uncharacterized protein</fullName>
    </submittedName>
</protein>
<dbReference type="Proteomes" id="UP000502608">
    <property type="component" value="Chromosome"/>
</dbReference>
<name>A0A6G9QFX1_9GAMM</name>
<evidence type="ECO:0000313" key="2">
    <source>
        <dbReference type="Proteomes" id="UP000502608"/>
    </source>
</evidence>
<dbReference type="AlphaFoldDB" id="A0A6G9QFX1"/>
<dbReference type="EMBL" id="CP050313">
    <property type="protein sequence ID" value="QIR13420.1"/>
    <property type="molecule type" value="Genomic_DNA"/>
</dbReference>
<keyword evidence="2" id="KW-1185">Reference proteome</keyword>
<evidence type="ECO:0000313" key="1">
    <source>
        <dbReference type="EMBL" id="QIR13420.1"/>
    </source>
</evidence>
<sequence>MRTSLTLAASLVTLLLVQGCNEQAPVSEPAPAVKPAVQAPKVEAAKPEVSPQQESTMLQGTVRYMSFEGGFWGIEADNGQQILPTNLAAEYKKDGLRISFKASPETDMMSIQQWGTLSNLSDIEVIGQVESKGDPRI</sequence>
<dbReference type="RefSeq" id="WP_167675136.1">
    <property type="nucleotide sequence ID" value="NZ_CP050313.1"/>
</dbReference>
<dbReference type="KEGG" id="saes:HBH39_02015"/>